<evidence type="ECO:0000313" key="2">
    <source>
        <dbReference type="EMBL" id="QHU16367.1"/>
    </source>
</evidence>
<name>A0A6C0KHU3_9ZZZZ</name>
<reference evidence="2" key="1">
    <citation type="journal article" date="2020" name="Nature">
        <title>Giant virus diversity and host interactions through global metagenomics.</title>
        <authorList>
            <person name="Schulz F."/>
            <person name="Roux S."/>
            <person name="Paez-Espino D."/>
            <person name="Jungbluth S."/>
            <person name="Walsh D.A."/>
            <person name="Denef V.J."/>
            <person name="McMahon K.D."/>
            <person name="Konstantinidis K.T."/>
            <person name="Eloe-Fadrosh E.A."/>
            <person name="Kyrpides N.C."/>
            <person name="Woyke T."/>
        </authorList>
    </citation>
    <scope>NUCLEOTIDE SEQUENCE</scope>
    <source>
        <strain evidence="2">GVMAG-S-3300011013-78</strain>
    </source>
</reference>
<protein>
    <submittedName>
        <fullName evidence="2">Uncharacterized protein</fullName>
    </submittedName>
</protein>
<dbReference type="AlphaFoldDB" id="A0A6C0KHU3"/>
<evidence type="ECO:0000256" key="1">
    <source>
        <dbReference type="SAM" id="Phobius"/>
    </source>
</evidence>
<feature type="transmembrane region" description="Helical" evidence="1">
    <location>
        <begin position="120"/>
        <end position="138"/>
    </location>
</feature>
<accession>A0A6C0KHU3</accession>
<keyword evidence="1" id="KW-1133">Transmembrane helix</keyword>
<proteinExistence type="predicted"/>
<keyword evidence="1" id="KW-0472">Membrane</keyword>
<feature type="transmembrane region" description="Helical" evidence="1">
    <location>
        <begin position="97"/>
        <end position="114"/>
    </location>
</feature>
<sequence length="182" mass="21904">MDYKLLIPSIIKVILCYFIFNSDTISFYMKIIYFYLTDTILDCVIPILLHGKSIFNNELCRSRDYLFIDKISDTFCYIFLLDYIYKSKEIEAKYTQVLLYLFIFRFIGTLISFNKGEKKVLFFFPNFFLELSILFNIFTHYKIDNIYKIGLTMIVILLKVFQEYLMHYENLSIEEIINIISI</sequence>
<organism evidence="2">
    <name type="scientific">viral metagenome</name>
    <dbReference type="NCBI Taxonomy" id="1070528"/>
    <lineage>
        <taxon>unclassified sequences</taxon>
        <taxon>metagenomes</taxon>
        <taxon>organismal metagenomes</taxon>
    </lineage>
</organism>
<dbReference type="EMBL" id="MN740880">
    <property type="protein sequence ID" value="QHU16367.1"/>
    <property type="molecule type" value="Genomic_DNA"/>
</dbReference>
<feature type="transmembrane region" description="Helical" evidence="1">
    <location>
        <begin position="6"/>
        <end position="25"/>
    </location>
</feature>
<keyword evidence="1" id="KW-0812">Transmembrane</keyword>